<evidence type="ECO:0000313" key="3">
    <source>
        <dbReference type="Proteomes" id="UP000288805"/>
    </source>
</evidence>
<dbReference type="Proteomes" id="UP000288805">
    <property type="component" value="Unassembled WGS sequence"/>
</dbReference>
<sequence length="271" mass="29438">MAPIAVDGVIPDGTLGYSDEEDQLQQASVHSLAAVTERTAGEGESLPDRDQDLKPRFHSSRFHGSDNAEDDDDDTVSIWNLRECSVAGLDVLSNVFGNEILSTMMSIVQAKCQEALEPSFTASSGSDNLQADLSSFALKLEGKLPLKVIVIPVVLAWTHTHLYVIHSPSFIIPIPTSQSSEALFPGSYPKSTAAIMVRAFKVHELDGLEILMWEGTEIRESNEGEICVKNQAIEFSFIDICPDKGVCRAATIPFTPSMKAVRMVTAVGSQR</sequence>
<dbReference type="EMBL" id="QGNW01000005">
    <property type="protein sequence ID" value="RVX21494.1"/>
    <property type="molecule type" value="Genomic_DNA"/>
</dbReference>
<dbReference type="Gene3D" id="1.25.10.10">
    <property type="entry name" value="Leucine-rich Repeat Variant"/>
    <property type="match status" value="1"/>
</dbReference>
<evidence type="ECO:0000256" key="1">
    <source>
        <dbReference type="SAM" id="MobiDB-lite"/>
    </source>
</evidence>
<accession>A0A438KJV8</accession>
<dbReference type="InterPro" id="IPR016024">
    <property type="entry name" value="ARM-type_fold"/>
</dbReference>
<comment type="caution">
    <text evidence="2">The sequence shown here is derived from an EMBL/GenBank/DDBJ whole genome shotgun (WGS) entry which is preliminary data.</text>
</comment>
<feature type="compositionally biased region" description="Basic and acidic residues" evidence="1">
    <location>
        <begin position="46"/>
        <end position="55"/>
    </location>
</feature>
<dbReference type="AlphaFoldDB" id="A0A438KJV8"/>
<reference evidence="2 3" key="1">
    <citation type="journal article" date="2018" name="PLoS Genet.">
        <title>Population sequencing reveals clonal diversity and ancestral inbreeding in the grapevine cultivar Chardonnay.</title>
        <authorList>
            <person name="Roach M.J."/>
            <person name="Johnson D.L."/>
            <person name="Bohlmann J."/>
            <person name="van Vuuren H.J."/>
            <person name="Jones S.J."/>
            <person name="Pretorius I.S."/>
            <person name="Schmidt S.A."/>
            <person name="Borneman A.R."/>
        </authorList>
    </citation>
    <scope>NUCLEOTIDE SEQUENCE [LARGE SCALE GENOMIC DNA]</scope>
    <source>
        <strain evidence="3">cv. Chardonnay</strain>
        <tissue evidence="2">Leaf</tissue>
    </source>
</reference>
<dbReference type="SUPFAM" id="SSF48371">
    <property type="entry name" value="ARM repeat"/>
    <property type="match status" value="1"/>
</dbReference>
<dbReference type="OrthoDB" id="1882547at2759"/>
<organism evidence="2 3">
    <name type="scientific">Vitis vinifera</name>
    <name type="common">Grape</name>
    <dbReference type="NCBI Taxonomy" id="29760"/>
    <lineage>
        <taxon>Eukaryota</taxon>
        <taxon>Viridiplantae</taxon>
        <taxon>Streptophyta</taxon>
        <taxon>Embryophyta</taxon>
        <taxon>Tracheophyta</taxon>
        <taxon>Spermatophyta</taxon>
        <taxon>Magnoliopsida</taxon>
        <taxon>eudicotyledons</taxon>
        <taxon>Gunneridae</taxon>
        <taxon>Pentapetalae</taxon>
        <taxon>rosids</taxon>
        <taxon>Vitales</taxon>
        <taxon>Vitaceae</taxon>
        <taxon>Viteae</taxon>
        <taxon>Vitis</taxon>
    </lineage>
</organism>
<proteinExistence type="predicted"/>
<protein>
    <submittedName>
        <fullName evidence="2">Transportin-1</fullName>
    </submittedName>
</protein>
<gene>
    <name evidence="2" type="primary">TRN1_4</name>
    <name evidence="2" type="ORF">CK203_002256</name>
</gene>
<evidence type="ECO:0000313" key="2">
    <source>
        <dbReference type="EMBL" id="RVX21494.1"/>
    </source>
</evidence>
<dbReference type="InterPro" id="IPR011989">
    <property type="entry name" value="ARM-like"/>
</dbReference>
<feature type="region of interest" description="Disordered" evidence="1">
    <location>
        <begin position="37"/>
        <end position="73"/>
    </location>
</feature>
<name>A0A438KJV8_VITVI</name>